<protein>
    <submittedName>
        <fullName evidence="1">Uncharacterized protein</fullName>
    </submittedName>
</protein>
<comment type="caution">
    <text evidence="1">The sequence shown here is derived from an EMBL/GenBank/DDBJ whole genome shotgun (WGS) entry which is preliminary data.</text>
</comment>
<name>A0AAD7X5S1_9APHY</name>
<dbReference type="Proteomes" id="UP001215151">
    <property type="component" value="Unassembled WGS sequence"/>
</dbReference>
<dbReference type="EMBL" id="JAPEVG010000654">
    <property type="protein sequence ID" value="KAJ8456619.1"/>
    <property type="molecule type" value="Genomic_DNA"/>
</dbReference>
<keyword evidence="2" id="KW-1185">Reference proteome</keyword>
<reference evidence="1" key="1">
    <citation type="submission" date="2022-11" db="EMBL/GenBank/DDBJ databases">
        <title>Genome Sequence of Cubamyces cubensis.</title>
        <authorList>
            <person name="Buettner E."/>
        </authorList>
    </citation>
    <scope>NUCLEOTIDE SEQUENCE</scope>
    <source>
        <strain evidence="1">MPL-01</strain>
    </source>
</reference>
<sequence>MRDTVAMAGDVAAEFGATMDTLAIEPADATPMGTRENIPHWLLRIKADETRKLGRSEGNDYMSKLPRASRQTTDPLIEPCTSDVPYEHTESTAHRMRTAKQLCTLVRRFGNVERACHRESERAAACMLAREKSQLRIRCAAREKRVHRAGLVSRRVGTTDGERMVSFHGCTSRASEVPSSRALAMSNVFHAVRNSRERNLESTVGRYYYK</sequence>
<gene>
    <name evidence="1" type="ORF">ONZ51_g12016</name>
</gene>
<evidence type="ECO:0000313" key="2">
    <source>
        <dbReference type="Proteomes" id="UP001215151"/>
    </source>
</evidence>
<evidence type="ECO:0000313" key="1">
    <source>
        <dbReference type="EMBL" id="KAJ8456619.1"/>
    </source>
</evidence>
<organism evidence="1 2">
    <name type="scientific">Trametes cubensis</name>
    <dbReference type="NCBI Taxonomy" id="1111947"/>
    <lineage>
        <taxon>Eukaryota</taxon>
        <taxon>Fungi</taxon>
        <taxon>Dikarya</taxon>
        <taxon>Basidiomycota</taxon>
        <taxon>Agaricomycotina</taxon>
        <taxon>Agaricomycetes</taxon>
        <taxon>Polyporales</taxon>
        <taxon>Polyporaceae</taxon>
        <taxon>Trametes</taxon>
    </lineage>
</organism>
<proteinExistence type="predicted"/>
<dbReference type="AlphaFoldDB" id="A0AAD7X5S1"/>
<accession>A0AAD7X5S1</accession>